<evidence type="ECO:0000256" key="6">
    <source>
        <dbReference type="ARBA" id="ARBA00023316"/>
    </source>
</evidence>
<accession>A0A1J5BAZ6</accession>
<evidence type="ECO:0000256" key="2">
    <source>
        <dbReference type="ARBA" id="ARBA00022679"/>
    </source>
</evidence>
<keyword evidence="3" id="KW-0133">Cell shape</keyword>
<dbReference type="GO" id="GO:0009252">
    <property type="term" value="P:peptidoglycan biosynthetic process"/>
    <property type="evidence" value="ECO:0007669"/>
    <property type="project" value="UniProtKB-KW"/>
</dbReference>
<dbReference type="Pfam" id="PF02388">
    <property type="entry name" value="FemAB"/>
    <property type="match status" value="2"/>
</dbReference>
<evidence type="ECO:0000256" key="3">
    <source>
        <dbReference type="ARBA" id="ARBA00022960"/>
    </source>
</evidence>
<dbReference type="EMBL" id="MNXQ01000015">
    <property type="protein sequence ID" value="OIP04046.1"/>
    <property type="molecule type" value="Genomic_DNA"/>
</dbReference>
<dbReference type="InterPro" id="IPR003447">
    <property type="entry name" value="FEMABX"/>
</dbReference>
<evidence type="ECO:0000256" key="5">
    <source>
        <dbReference type="ARBA" id="ARBA00023315"/>
    </source>
</evidence>
<dbReference type="InterPro" id="IPR016181">
    <property type="entry name" value="Acyl_CoA_acyltransferase"/>
</dbReference>
<evidence type="ECO:0008006" key="9">
    <source>
        <dbReference type="Google" id="ProtNLM"/>
    </source>
</evidence>
<gene>
    <name evidence="7" type="ORF">AUK18_00720</name>
</gene>
<dbReference type="Proteomes" id="UP000183605">
    <property type="component" value="Unassembled WGS sequence"/>
</dbReference>
<keyword evidence="2" id="KW-0808">Transferase</keyword>
<dbReference type="PANTHER" id="PTHR36174:SF1">
    <property type="entry name" value="LIPID II:GLYCINE GLYCYLTRANSFERASE"/>
    <property type="match status" value="1"/>
</dbReference>
<dbReference type="Gene3D" id="3.40.630.30">
    <property type="match status" value="2"/>
</dbReference>
<dbReference type="GO" id="GO:0071555">
    <property type="term" value="P:cell wall organization"/>
    <property type="evidence" value="ECO:0007669"/>
    <property type="project" value="UniProtKB-KW"/>
</dbReference>
<reference evidence="7 8" key="1">
    <citation type="journal article" date="2016" name="Environ. Microbiol.">
        <title>Genomic resolution of a cold subsurface aquifer community provides metabolic insights for novel microbes adapted to high CO concentrations.</title>
        <authorList>
            <person name="Probst A.J."/>
            <person name="Castelle C.J."/>
            <person name="Singh A."/>
            <person name="Brown C.T."/>
            <person name="Anantharaman K."/>
            <person name="Sharon I."/>
            <person name="Hug L.A."/>
            <person name="Burstein D."/>
            <person name="Emerson J.B."/>
            <person name="Thomas B.C."/>
            <person name="Banfield J.F."/>
        </authorList>
    </citation>
    <scope>NUCLEOTIDE SEQUENCE [LARGE SCALE GENOMIC DNA]</scope>
    <source>
        <strain evidence="7">CG2_30_44_31</strain>
    </source>
</reference>
<dbReference type="AlphaFoldDB" id="A0A1J5BAZ6"/>
<dbReference type="PANTHER" id="PTHR36174">
    <property type="entry name" value="LIPID II:GLYCINE GLYCYLTRANSFERASE"/>
    <property type="match status" value="1"/>
</dbReference>
<comment type="similarity">
    <text evidence="1">Belongs to the FemABX family.</text>
</comment>
<dbReference type="GO" id="GO:0016755">
    <property type="term" value="F:aminoacyltransferase activity"/>
    <property type="evidence" value="ECO:0007669"/>
    <property type="project" value="InterPro"/>
</dbReference>
<keyword evidence="6" id="KW-0961">Cell wall biogenesis/degradation</keyword>
<evidence type="ECO:0000256" key="4">
    <source>
        <dbReference type="ARBA" id="ARBA00022984"/>
    </source>
</evidence>
<comment type="caution">
    <text evidence="7">The sequence shown here is derived from an EMBL/GenBank/DDBJ whole genome shotgun (WGS) entry which is preliminary data.</text>
</comment>
<name>A0A1J5BAZ6_9BACT</name>
<organism evidence="7 8">
    <name type="scientific">Candidatus Beckwithbacteria bacterium CG2_30_44_31</name>
    <dbReference type="NCBI Taxonomy" id="1805035"/>
    <lineage>
        <taxon>Bacteria</taxon>
        <taxon>Candidatus Beckwithiibacteriota</taxon>
    </lineage>
</organism>
<evidence type="ECO:0000313" key="7">
    <source>
        <dbReference type="EMBL" id="OIP04046.1"/>
    </source>
</evidence>
<protein>
    <recommendedName>
        <fullName evidence="9">BioF2-like acetyltransferase domain-containing protein</fullName>
    </recommendedName>
</protein>
<dbReference type="GO" id="GO:0008360">
    <property type="term" value="P:regulation of cell shape"/>
    <property type="evidence" value="ECO:0007669"/>
    <property type="project" value="UniProtKB-KW"/>
</dbReference>
<dbReference type="SUPFAM" id="SSF55729">
    <property type="entry name" value="Acyl-CoA N-acyltransferases (Nat)"/>
    <property type="match status" value="2"/>
</dbReference>
<dbReference type="PROSITE" id="PS51191">
    <property type="entry name" value="FEMABX"/>
    <property type="match status" value="1"/>
</dbReference>
<keyword evidence="5" id="KW-0012">Acyltransferase</keyword>
<sequence>MIIREIIVADRLVFNQAAGHPLQAYEWGEFRELTGVKVVRKGVFEGKKLVGPIQVTIHPLPKTTLKIGYFPKGPMPDEVQLRVLKQIGQENNCLYIKLEPNVAKGNAWQEIDKFLKDRGCQNGRPLFTKYTFELDLRPTEAELLKNMHHKTRYNIGLAERKGVKVTVDNSDNSFNLFLKLLFEETVKRQGFYSHTTEYFEKLWQVLKPTGMAQILRAEYGGKTLTAFMVFIFNNKIYYPYGASTREFKELMAPNLLMWEVIRLGKKLGCQTLDMWGALGPEADKNDPWYGFHRFKQGYGARLVEFIGSYDLVLQPKLYKVFRVMEEARWKMLRIKTGLNRIPMGFTQVFNSLAAVFEKNE</sequence>
<evidence type="ECO:0000256" key="1">
    <source>
        <dbReference type="ARBA" id="ARBA00009943"/>
    </source>
</evidence>
<proteinExistence type="inferred from homology"/>
<evidence type="ECO:0000313" key="8">
    <source>
        <dbReference type="Proteomes" id="UP000183605"/>
    </source>
</evidence>
<dbReference type="InterPro" id="IPR050644">
    <property type="entry name" value="PG_Glycine_Bridge_Synth"/>
</dbReference>
<keyword evidence="4" id="KW-0573">Peptidoglycan synthesis</keyword>